<dbReference type="KEGG" id="amt:Amet_2236"/>
<proteinExistence type="predicted"/>
<sequence>MTTYELVTLLDEVRKNDGKVYLQYDSPDEDDHSTDALGKLGIRIFTEIRGSTKVPTGIQFDLQNGLEEEFFYDVSSCIR</sequence>
<dbReference type="HOGENOM" id="CLU_2598277_0_0_9"/>
<organism evidence="1 2">
    <name type="scientific">Alkaliphilus metalliredigens (strain QYMF)</name>
    <dbReference type="NCBI Taxonomy" id="293826"/>
    <lineage>
        <taxon>Bacteria</taxon>
        <taxon>Bacillati</taxon>
        <taxon>Bacillota</taxon>
        <taxon>Clostridia</taxon>
        <taxon>Peptostreptococcales</taxon>
        <taxon>Natronincolaceae</taxon>
        <taxon>Alkaliphilus</taxon>
    </lineage>
</organism>
<keyword evidence="2" id="KW-1185">Reference proteome</keyword>
<dbReference type="RefSeq" id="WP_012063370.1">
    <property type="nucleotide sequence ID" value="NC_009633.1"/>
</dbReference>
<accession>A6TQC6</accession>
<gene>
    <name evidence="1" type="ordered locus">Amet_2236</name>
</gene>
<dbReference type="Proteomes" id="UP000001572">
    <property type="component" value="Chromosome"/>
</dbReference>
<reference evidence="2" key="1">
    <citation type="journal article" date="2016" name="Genome Announc.">
        <title>Complete genome sequence of Alkaliphilus metalliredigens strain QYMF, an alkaliphilic and metal-reducing bacterium isolated from borax-contaminated leachate ponds.</title>
        <authorList>
            <person name="Hwang C."/>
            <person name="Copeland A."/>
            <person name="Lucas S."/>
            <person name="Lapidus A."/>
            <person name="Barry K."/>
            <person name="Detter J.C."/>
            <person name="Glavina Del Rio T."/>
            <person name="Hammon N."/>
            <person name="Israni S."/>
            <person name="Dalin E."/>
            <person name="Tice H."/>
            <person name="Pitluck S."/>
            <person name="Chertkov O."/>
            <person name="Brettin T."/>
            <person name="Bruce D."/>
            <person name="Han C."/>
            <person name="Schmutz J."/>
            <person name="Larimer F."/>
            <person name="Land M.L."/>
            <person name="Hauser L."/>
            <person name="Kyrpides N."/>
            <person name="Mikhailova N."/>
            <person name="Ye Q."/>
            <person name="Zhou J."/>
            <person name="Richardson P."/>
            <person name="Fields M.W."/>
        </authorList>
    </citation>
    <scope>NUCLEOTIDE SEQUENCE [LARGE SCALE GENOMIC DNA]</scope>
    <source>
        <strain evidence="2">QYMF</strain>
    </source>
</reference>
<dbReference type="AlphaFoldDB" id="A6TQC6"/>
<dbReference type="EMBL" id="CP000724">
    <property type="protein sequence ID" value="ABR48394.1"/>
    <property type="molecule type" value="Genomic_DNA"/>
</dbReference>
<evidence type="ECO:0000313" key="1">
    <source>
        <dbReference type="EMBL" id="ABR48394.1"/>
    </source>
</evidence>
<name>A6TQC6_ALKMQ</name>
<evidence type="ECO:0000313" key="2">
    <source>
        <dbReference type="Proteomes" id="UP000001572"/>
    </source>
</evidence>
<protein>
    <submittedName>
        <fullName evidence="1">Uncharacterized protein</fullName>
    </submittedName>
</protein>